<gene>
    <name evidence="7" type="ORF">BPOR_1144g00020</name>
</gene>
<keyword evidence="8" id="KW-1185">Reference proteome</keyword>
<feature type="region of interest" description="Disordered" evidence="5">
    <location>
        <begin position="22"/>
        <end position="109"/>
    </location>
</feature>
<keyword evidence="2 6" id="KW-0812">Transmembrane</keyword>
<dbReference type="GO" id="GO:0016020">
    <property type="term" value="C:membrane"/>
    <property type="evidence" value="ECO:0007669"/>
    <property type="project" value="UniProtKB-SubCell"/>
</dbReference>
<dbReference type="InterPro" id="IPR002293">
    <property type="entry name" value="AA/rel_permease1"/>
</dbReference>
<dbReference type="AlphaFoldDB" id="A0A4Z1KD54"/>
<dbReference type="PANTHER" id="PTHR11785">
    <property type="entry name" value="AMINO ACID TRANSPORTER"/>
    <property type="match status" value="1"/>
</dbReference>
<sequence length="216" mass="23607">MGGFSQSRLFLGDAISIASTPLRNSFEMNCRSPATPRRPYSNNKDGDKGLYDDVDRSRGSPIYGESKFLQTPRSHLSTPNGRENIKSKESDDEDENFDSYSDSSTSEIAEPGTFPTIKMIVGKTVGVGIYSTPSSILQSVGSVGASIALWVIGSLISFCGLAVYLDLGTALPRSGGERIYLERIFRQPKMLATCAFMSYVVLLGFSRPIVSFWENI</sequence>
<dbReference type="EMBL" id="PQXO01001137">
    <property type="protein sequence ID" value="TGO81462.1"/>
    <property type="molecule type" value="Genomic_DNA"/>
</dbReference>
<feature type="transmembrane region" description="Helical" evidence="6">
    <location>
        <begin position="147"/>
        <end position="169"/>
    </location>
</feature>
<evidence type="ECO:0000256" key="3">
    <source>
        <dbReference type="ARBA" id="ARBA00022989"/>
    </source>
</evidence>
<feature type="compositionally biased region" description="Basic and acidic residues" evidence="5">
    <location>
        <begin position="44"/>
        <end position="58"/>
    </location>
</feature>
<dbReference type="Pfam" id="PF13520">
    <property type="entry name" value="AA_permease_2"/>
    <property type="match status" value="1"/>
</dbReference>
<dbReference type="Proteomes" id="UP000297280">
    <property type="component" value="Unassembled WGS sequence"/>
</dbReference>
<organism evidence="7 8">
    <name type="scientific">Botrytis porri</name>
    <dbReference type="NCBI Taxonomy" id="87229"/>
    <lineage>
        <taxon>Eukaryota</taxon>
        <taxon>Fungi</taxon>
        <taxon>Dikarya</taxon>
        <taxon>Ascomycota</taxon>
        <taxon>Pezizomycotina</taxon>
        <taxon>Leotiomycetes</taxon>
        <taxon>Helotiales</taxon>
        <taxon>Sclerotiniaceae</taxon>
        <taxon>Botrytis</taxon>
    </lineage>
</organism>
<name>A0A4Z1KD54_9HELO</name>
<dbReference type="GO" id="GO:0015179">
    <property type="term" value="F:L-amino acid transmembrane transporter activity"/>
    <property type="evidence" value="ECO:0007669"/>
    <property type="project" value="TreeGrafter"/>
</dbReference>
<feature type="transmembrane region" description="Helical" evidence="6">
    <location>
        <begin position="190"/>
        <end position="210"/>
    </location>
</feature>
<dbReference type="PANTHER" id="PTHR11785:SF382">
    <property type="entry name" value="LOW-AFFINITY METHIONINE PERMEASE"/>
    <property type="match status" value="1"/>
</dbReference>
<dbReference type="STRING" id="87229.A0A4Z1KD54"/>
<evidence type="ECO:0000313" key="8">
    <source>
        <dbReference type="Proteomes" id="UP000297280"/>
    </source>
</evidence>
<evidence type="ECO:0008006" key="9">
    <source>
        <dbReference type="Google" id="ProtNLM"/>
    </source>
</evidence>
<evidence type="ECO:0000256" key="6">
    <source>
        <dbReference type="SAM" id="Phobius"/>
    </source>
</evidence>
<feature type="compositionally biased region" description="Polar residues" evidence="5">
    <location>
        <begin position="68"/>
        <end position="81"/>
    </location>
</feature>
<keyword evidence="4 6" id="KW-0472">Membrane</keyword>
<reference evidence="7 8" key="1">
    <citation type="submission" date="2017-12" db="EMBL/GenBank/DDBJ databases">
        <title>Comparative genomics of Botrytis spp.</title>
        <authorList>
            <person name="Valero-Jimenez C.A."/>
            <person name="Tapia P."/>
            <person name="Veloso J."/>
            <person name="Silva-Moreno E."/>
            <person name="Staats M."/>
            <person name="Valdes J.H."/>
            <person name="Van Kan J.A.L."/>
        </authorList>
    </citation>
    <scope>NUCLEOTIDE SEQUENCE [LARGE SCALE GENOMIC DNA]</scope>
    <source>
        <strain evidence="7 8">MUCL3349</strain>
    </source>
</reference>
<dbReference type="Gene3D" id="1.20.1740.10">
    <property type="entry name" value="Amino acid/polyamine transporter I"/>
    <property type="match status" value="1"/>
</dbReference>
<protein>
    <recommendedName>
        <fullName evidence="9">Amino acid permease/ SLC12A domain-containing protein</fullName>
    </recommendedName>
</protein>
<keyword evidence="3 6" id="KW-1133">Transmembrane helix</keyword>
<dbReference type="InterPro" id="IPR050598">
    <property type="entry name" value="AminoAcid_Transporter"/>
</dbReference>
<evidence type="ECO:0000256" key="4">
    <source>
        <dbReference type="ARBA" id="ARBA00023136"/>
    </source>
</evidence>
<evidence type="ECO:0000256" key="2">
    <source>
        <dbReference type="ARBA" id="ARBA00022692"/>
    </source>
</evidence>
<comment type="subcellular location">
    <subcellularLocation>
        <location evidence="1">Membrane</location>
        <topology evidence="1">Multi-pass membrane protein</topology>
    </subcellularLocation>
</comment>
<accession>A0A4Z1KD54</accession>
<proteinExistence type="predicted"/>
<evidence type="ECO:0000256" key="5">
    <source>
        <dbReference type="SAM" id="MobiDB-lite"/>
    </source>
</evidence>
<feature type="compositionally biased region" description="Polar residues" evidence="5">
    <location>
        <begin position="98"/>
        <end position="107"/>
    </location>
</feature>
<evidence type="ECO:0000256" key="1">
    <source>
        <dbReference type="ARBA" id="ARBA00004141"/>
    </source>
</evidence>
<evidence type="ECO:0000313" key="7">
    <source>
        <dbReference type="EMBL" id="TGO81462.1"/>
    </source>
</evidence>
<comment type="caution">
    <text evidence="7">The sequence shown here is derived from an EMBL/GenBank/DDBJ whole genome shotgun (WGS) entry which is preliminary data.</text>
</comment>